<gene>
    <name evidence="5" type="ORF">K457DRAFT_94569</name>
</gene>
<evidence type="ECO:0000313" key="6">
    <source>
        <dbReference type="Proteomes" id="UP000078512"/>
    </source>
</evidence>
<reference evidence="5 6" key="1">
    <citation type="submission" date="2016-05" db="EMBL/GenBank/DDBJ databases">
        <title>Genome sequencing reveals origins of a unique bacterial endosymbiosis in the earliest lineages of terrestrial Fungi.</title>
        <authorList>
            <consortium name="DOE Joint Genome Institute"/>
            <person name="Uehling J."/>
            <person name="Gryganskyi A."/>
            <person name="Hameed K."/>
            <person name="Tschaplinski T."/>
            <person name="Misztal P."/>
            <person name="Wu S."/>
            <person name="Desiro A."/>
            <person name="Vande Pol N."/>
            <person name="Du Z.-Y."/>
            <person name="Zienkiewicz A."/>
            <person name="Zienkiewicz K."/>
            <person name="Morin E."/>
            <person name="Tisserant E."/>
            <person name="Splivallo R."/>
            <person name="Hainaut M."/>
            <person name="Henrissat B."/>
            <person name="Ohm R."/>
            <person name="Kuo A."/>
            <person name="Yan J."/>
            <person name="Lipzen A."/>
            <person name="Nolan M."/>
            <person name="Labutti K."/>
            <person name="Barry K."/>
            <person name="Goldstein A."/>
            <person name="Labbe J."/>
            <person name="Schadt C."/>
            <person name="Tuskan G."/>
            <person name="Grigoriev I."/>
            <person name="Martin F."/>
            <person name="Vilgalys R."/>
            <person name="Bonito G."/>
        </authorList>
    </citation>
    <scope>NUCLEOTIDE SEQUENCE [LARGE SCALE GENOMIC DNA]</scope>
    <source>
        <strain evidence="5 6">AG-77</strain>
    </source>
</reference>
<dbReference type="InterPro" id="IPR019163">
    <property type="entry name" value="THO_Thoc5"/>
</dbReference>
<comment type="similarity">
    <text evidence="2">Belongs to the THOC5 family.</text>
</comment>
<comment type="subcellular location">
    <subcellularLocation>
        <location evidence="1">Nucleus</location>
    </subcellularLocation>
</comment>
<protein>
    <recommendedName>
        <fullName evidence="7">THO complex subunit 5</fullName>
    </recommendedName>
</protein>
<dbReference type="Proteomes" id="UP000078512">
    <property type="component" value="Unassembled WGS sequence"/>
</dbReference>
<dbReference type="PANTHER" id="PTHR13375">
    <property type="entry name" value="FMS INTERACTING PROTEIN"/>
    <property type="match status" value="1"/>
</dbReference>
<evidence type="ECO:0000256" key="3">
    <source>
        <dbReference type="ARBA" id="ARBA00023242"/>
    </source>
</evidence>
<feature type="region of interest" description="Disordered" evidence="4">
    <location>
        <begin position="703"/>
        <end position="759"/>
    </location>
</feature>
<dbReference type="AlphaFoldDB" id="A0A197JZF7"/>
<accession>A0A197JZF7</accession>
<sequence>MTAAENNYPESVSRICGELQNLSTQMLELRRTQTGFPTPAAAASSGASDDTLMDVDQDEKAAFVFDPTLQKKLHEGVVEGHRNLALLKNLNRQIHQQGRNLRNELTEQKLSVGKVDLGFQNIKYQRKYLMNEIARCHDMETFYQDVPLVTMDEFRNMAPESLTNTTNDHQLMLNRLQFELEERKRYDAEKRRLLAVKVQLTKANKARKAQLNKVETQLEAYIQSSQSLQDLFQEPVEPIRSHHDILNVDGSGSASNNGEANGVNKTGGVLGIAGGVASPMVSSPAHSQQEAVAVDVELVAPLRVGTTELLKRNDVAQLLPQPLYVLFRQACAFSATFGDEVRAEIQGDIAAAQVEARVLATAQQTASLPKNNNQNGMARAGAVAGAFNADSPMMQKDGQGEDEDVREKERRGSESEVQNQYERFPLDVIIKIKKDALVSSHTIAHLRFGYLMRLGIVVVAVDSAPGILKLDPSLLLQELFPKDYGEICPNPEAAFLGLTAFDTLVSGDGGVGEQGSDLQLDVKKSGGYAYRWAQELCGLEFLGPLSQGWGPVSGTELENLAVDDMASFSQAVLSGHGNRRAFLSQVIRMIRNRRRAWKSLERQLEDLERGVIPSLKGRALEFALGMAQPVSNARHKVTISKWQTTDGASSKGSTMYKVQLVMPDPLISSTRSTVTAKVIVVEANVEIALSYVERVPKWELKPGPGFPSTMRTTSSSIGGANGGGEDKESGAMLVDDGGIASNAASPAPPKGSQEDEVKDRSPFLDSLMYTVNNELPAALYGADPGERNMLLSVQLTRIVTDLSTVLETVSY</sequence>
<evidence type="ECO:0000256" key="2">
    <source>
        <dbReference type="ARBA" id="ARBA00008044"/>
    </source>
</evidence>
<proteinExistence type="inferred from homology"/>
<organism evidence="5 6">
    <name type="scientific">Linnemannia elongata AG-77</name>
    <dbReference type="NCBI Taxonomy" id="1314771"/>
    <lineage>
        <taxon>Eukaryota</taxon>
        <taxon>Fungi</taxon>
        <taxon>Fungi incertae sedis</taxon>
        <taxon>Mucoromycota</taxon>
        <taxon>Mortierellomycotina</taxon>
        <taxon>Mortierellomycetes</taxon>
        <taxon>Mortierellales</taxon>
        <taxon>Mortierellaceae</taxon>
        <taxon>Linnemannia</taxon>
    </lineage>
</organism>
<dbReference type="STRING" id="1314771.A0A197JZF7"/>
<dbReference type="PANTHER" id="PTHR13375:SF3">
    <property type="entry name" value="THO COMPLEX SUBUNIT 5 HOMOLOG"/>
    <property type="match status" value="1"/>
</dbReference>
<dbReference type="Pfam" id="PF09766">
    <property type="entry name" value="FmiP_Thoc5"/>
    <property type="match status" value="2"/>
</dbReference>
<dbReference type="OrthoDB" id="20582at2759"/>
<dbReference type="GO" id="GO:0003729">
    <property type="term" value="F:mRNA binding"/>
    <property type="evidence" value="ECO:0007669"/>
    <property type="project" value="TreeGrafter"/>
</dbReference>
<evidence type="ECO:0000256" key="1">
    <source>
        <dbReference type="ARBA" id="ARBA00004123"/>
    </source>
</evidence>
<feature type="compositionally biased region" description="Polar residues" evidence="4">
    <location>
        <begin position="709"/>
        <end position="718"/>
    </location>
</feature>
<feature type="compositionally biased region" description="Basic and acidic residues" evidence="4">
    <location>
        <begin position="405"/>
        <end position="414"/>
    </location>
</feature>
<keyword evidence="6" id="KW-1185">Reference proteome</keyword>
<dbReference type="GO" id="GO:0000445">
    <property type="term" value="C:THO complex part of transcription export complex"/>
    <property type="evidence" value="ECO:0007669"/>
    <property type="project" value="TreeGrafter"/>
</dbReference>
<keyword evidence="3" id="KW-0539">Nucleus</keyword>
<feature type="region of interest" description="Disordered" evidence="4">
    <location>
        <begin position="389"/>
        <end position="417"/>
    </location>
</feature>
<dbReference type="EMBL" id="KV442039">
    <property type="protein sequence ID" value="OAQ29826.1"/>
    <property type="molecule type" value="Genomic_DNA"/>
</dbReference>
<evidence type="ECO:0000313" key="5">
    <source>
        <dbReference type="EMBL" id="OAQ29826.1"/>
    </source>
</evidence>
<name>A0A197JZF7_9FUNG</name>
<evidence type="ECO:0000256" key="4">
    <source>
        <dbReference type="SAM" id="MobiDB-lite"/>
    </source>
</evidence>
<dbReference type="GO" id="GO:0006406">
    <property type="term" value="P:mRNA export from nucleus"/>
    <property type="evidence" value="ECO:0007669"/>
    <property type="project" value="TreeGrafter"/>
</dbReference>
<evidence type="ECO:0008006" key="7">
    <source>
        <dbReference type="Google" id="ProtNLM"/>
    </source>
</evidence>